<dbReference type="PRINTS" id="PR01036">
    <property type="entry name" value="TCRTETB"/>
</dbReference>
<evidence type="ECO:0000259" key="9">
    <source>
        <dbReference type="PROSITE" id="PS50850"/>
    </source>
</evidence>
<keyword evidence="11" id="KW-1185">Reference proteome</keyword>
<evidence type="ECO:0000256" key="7">
    <source>
        <dbReference type="ARBA" id="ARBA00023136"/>
    </source>
</evidence>
<keyword evidence="7 8" id="KW-0472">Membrane</keyword>
<keyword evidence="5 8" id="KW-0812">Transmembrane</keyword>
<comment type="subcellular location">
    <subcellularLocation>
        <location evidence="2">Cell membrane</location>
    </subcellularLocation>
    <subcellularLocation>
        <location evidence="1">Membrane</location>
        <topology evidence="1">Multi-pass membrane protein</topology>
    </subcellularLocation>
</comment>
<keyword evidence="4" id="KW-1003">Cell membrane</keyword>
<name>A0A9P9A727_9PEZI</name>
<keyword evidence="6 8" id="KW-1133">Transmembrane helix</keyword>
<dbReference type="FunFam" id="1.20.1250.20:FF:000082">
    <property type="entry name" value="MFS multidrug transporter, putative"/>
    <property type="match status" value="1"/>
</dbReference>
<dbReference type="GO" id="GO:0005886">
    <property type="term" value="C:plasma membrane"/>
    <property type="evidence" value="ECO:0007669"/>
    <property type="project" value="UniProtKB-SubCell"/>
</dbReference>
<dbReference type="EMBL" id="JAGSXJ010000038">
    <property type="protein sequence ID" value="KAH6665333.1"/>
    <property type="molecule type" value="Genomic_DNA"/>
</dbReference>
<evidence type="ECO:0000256" key="3">
    <source>
        <dbReference type="ARBA" id="ARBA00008335"/>
    </source>
</evidence>
<dbReference type="InterPro" id="IPR036259">
    <property type="entry name" value="MFS_trans_sf"/>
</dbReference>
<feature type="transmembrane region" description="Helical" evidence="8">
    <location>
        <begin position="395"/>
        <end position="412"/>
    </location>
</feature>
<dbReference type="Proteomes" id="UP000770015">
    <property type="component" value="Unassembled WGS sequence"/>
</dbReference>
<sequence length="458" mass="49407">MLAATLAAYAAGAYGMASTDIRAQWNLSAVSFSFGITVFVLGFGFAPVLLALISETYGRYWVFLGSGVVFCLGTVGCARSTSFGAMIASRLVTGCGAAVFATLTGGVVSDLYAKEDRNAPMAVYSLFIMAGSGLGPLVSGQVVENLHWRWVFYIQIILIGITTLGLFLVFSETRSNVLLRTNCATLNAHFALLEKNAETSRGFTPCGSSETRAPGLHFRCAAEVKQDAIGMTILNSFKFPFVLLATESIVFWFSLWIAFAWAILYMQFISISQAFGSVYHFNSAQVGAVYSAVVVGSILGFGASLAQDFIWRRLWPEKMRQPESRLHLACVGSFCLPGGLFLFGWTSRPDVHWILPVFGIGIFTVGIFIIYLAVFNYLADAYGASSSSAQAAQSMCRNLVAGVFPLFTTQMFDKLGFGNGGSLLGGLALALCAVPWVLVMFVNAIRRRSKFANGGQNL</sequence>
<evidence type="ECO:0000256" key="5">
    <source>
        <dbReference type="ARBA" id="ARBA00022692"/>
    </source>
</evidence>
<dbReference type="PANTHER" id="PTHR23502">
    <property type="entry name" value="MAJOR FACILITATOR SUPERFAMILY"/>
    <property type="match status" value="1"/>
</dbReference>
<evidence type="ECO:0000256" key="1">
    <source>
        <dbReference type="ARBA" id="ARBA00004141"/>
    </source>
</evidence>
<feature type="transmembrane region" description="Helical" evidence="8">
    <location>
        <begin position="326"/>
        <end position="345"/>
    </location>
</feature>
<dbReference type="InterPro" id="IPR011701">
    <property type="entry name" value="MFS"/>
</dbReference>
<evidence type="ECO:0000313" key="11">
    <source>
        <dbReference type="Proteomes" id="UP000770015"/>
    </source>
</evidence>
<feature type="transmembrane region" description="Helical" evidence="8">
    <location>
        <begin position="241"/>
        <end position="268"/>
    </location>
</feature>
<accession>A0A9P9A727</accession>
<dbReference type="OrthoDB" id="6770063at2759"/>
<dbReference type="Gene3D" id="1.20.1250.20">
    <property type="entry name" value="MFS general substrate transporter like domains"/>
    <property type="match status" value="1"/>
</dbReference>
<organism evidence="10 11">
    <name type="scientific">Plectosphaerella plurivora</name>
    <dbReference type="NCBI Taxonomy" id="936078"/>
    <lineage>
        <taxon>Eukaryota</taxon>
        <taxon>Fungi</taxon>
        <taxon>Dikarya</taxon>
        <taxon>Ascomycota</taxon>
        <taxon>Pezizomycotina</taxon>
        <taxon>Sordariomycetes</taxon>
        <taxon>Hypocreomycetidae</taxon>
        <taxon>Glomerellales</taxon>
        <taxon>Plectosphaerellaceae</taxon>
        <taxon>Plectosphaerella</taxon>
    </lineage>
</organism>
<feature type="transmembrane region" description="Helical" evidence="8">
    <location>
        <begin position="27"/>
        <end position="53"/>
    </location>
</feature>
<feature type="transmembrane region" description="Helical" evidence="8">
    <location>
        <begin position="87"/>
        <end position="109"/>
    </location>
</feature>
<reference evidence="10" key="1">
    <citation type="journal article" date="2021" name="Nat. Commun.">
        <title>Genetic determinants of endophytism in the Arabidopsis root mycobiome.</title>
        <authorList>
            <person name="Mesny F."/>
            <person name="Miyauchi S."/>
            <person name="Thiergart T."/>
            <person name="Pickel B."/>
            <person name="Atanasova L."/>
            <person name="Karlsson M."/>
            <person name="Huettel B."/>
            <person name="Barry K.W."/>
            <person name="Haridas S."/>
            <person name="Chen C."/>
            <person name="Bauer D."/>
            <person name="Andreopoulos W."/>
            <person name="Pangilinan J."/>
            <person name="LaButti K."/>
            <person name="Riley R."/>
            <person name="Lipzen A."/>
            <person name="Clum A."/>
            <person name="Drula E."/>
            <person name="Henrissat B."/>
            <person name="Kohler A."/>
            <person name="Grigoriev I.V."/>
            <person name="Martin F.M."/>
            <person name="Hacquard S."/>
        </authorList>
    </citation>
    <scope>NUCLEOTIDE SEQUENCE</scope>
    <source>
        <strain evidence="10">MPI-SDFR-AT-0117</strain>
    </source>
</reference>
<evidence type="ECO:0000256" key="2">
    <source>
        <dbReference type="ARBA" id="ARBA00004236"/>
    </source>
</evidence>
<feature type="transmembrane region" description="Helical" evidence="8">
    <location>
        <begin position="121"/>
        <end position="138"/>
    </location>
</feature>
<feature type="transmembrane region" description="Helical" evidence="8">
    <location>
        <begin position="288"/>
        <end position="306"/>
    </location>
</feature>
<gene>
    <name evidence="10" type="ORF">F5X68DRAFT_195315</name>
</gene>
<evidence type="ECO:0000256" key="6">
    <source>
        <dbReference type="ARBA" id="ARBA00022989"/>
    </source>
</evidence>
<feature type="transmembrane region" description="Helical" evidence="8">
    <location>
        <begin position="60"/>
        <end position="81"/>
    </location>
</feature>
<feature type="domain" description="Major facilitator superfamily (MFS) profile" evidence="9">
    <location>
        <begin position="1"/>
        <end position="447"/>
    </location>
</feature>
<evidence type="ECO:0000256" key="4">
    <source>
        <dbReference type="ARBA" id="ARBA00022475"/>
    </source>
</evidence>
<dbReference type="PROSITE" id="PS50850">
    <property type="entry name" value="MFS"/>
    <property type="match status" value="1"/>
</dbReference>
<dbReference type="SUPFAM" id="SSF103473">
    <property type="entry name" value="MFS general substrate transporter"/>
    <property type="match status" value="1"/>
</dbReference>
<comment type="similarity">
    <text evidence="3">Belongs to the major facilitator superfamily.</text>
</comment>
<dbReference type="PANTHER" id="PTHR23502:SF134">
    <property type="entry name" value="MAJOR FACILITATOR SUPERFAMILY (MFS) PROFILE DOMAIN-CONTAINING PROTEIN-RELATED"/>
    <property type="match status" value="1"/>
</dbReference>
<proteinExistence type="inferred from homology"/>
<dbReference type="AlphaFoldDB" id="A0A9P9A727"/>
<evidence type="ECO:0000313" key="10">
    <source>
        <dbReference type="EMBL" id="KAH6665333.1"/>
    </source>
</evidence>
<evidence type="ECO:0000256" key="8">
    <source>
        <dbReference type="SAM" id="Phobius"/>
    </source>
</evidence>
<dbReference type="Pfam" id="PF07690">
    <property type="entry name" value="MFS_1"/>
    <property type="match status" value="1"/>
</dbReference>
<dbReference type="InterPro" id="IPR020846">
    <property type="entry name" value="MFS_dom"/>
</dbReference>
<dbReference type="GO" id="GO:0022857">
    <property type="term" value="F:transmembrane transporter activity"/>
    <property type="evidence" value="ECO:0007669"/>
    <property type="project" value="InterPro"/>
</dbReference>
<feature type="transmembrane region" description="Helical" evidence="8">
    <location>
        <begin position="150"/>
        <end position="170"/>
    </location>
</feature>
<protein>
    <submittedName>
        <fullName evidence="10">Major facilitator superfamily domain-containing protein</fullName>
    </submittedName>
</protein>
<feature type="transmembrane region" description="Helical" evidence="8">
    <location>
        <begin position="351"/>
        <end position="374"/>
    </location>
</feature>
<comment type="caution">
    <text evidence="10">The sequence shown here is derived from an EMBL/GenBank/DDBJ whole genome shotgun (WGS) entry which is preliminary data.</text>
</comment>
<feature type="transmembrane region" description="Helical" evidence="8">
    <location>
        <begin position="424"/>
        <end position="445"/>
    </location>
</feature>